<dbReference type="InterPro" id="IPR010970">
    <property type="entry name" value="Cys_dSase_SufS"/>
</dbReference>
<dbReference type="NCBIfam" id="TIGR01979">
    <property type="entry name" value="sufS"/>
    <property type="match status" value="1"/>
</dbReference>
<dbReference type="RefSeq" id="WP_074932703.1">
    <property type="nucleotide sequence ID" value="NZ_FORI01000008.1"/>
</dbReference>
<comment type="function">
    <text evidence="2">Catalyzes the removal of elemental sulfur and selenium atoms from L-cysteine, L-cystine, L-selenocysteine, and L-selenocystine to produce L-alanine.</text>
</comment>
<keyword evidence="6" id="KW-0808">Transferase</keyword>
<dbReference type="GO" id="GO:0030170">
    <property type="term" value="F:pyridoxal phosphate binding"/>
    <property type="evidence" value="ECO:0007669"/>
    <property type="project" value="InterPro"/>
</dbReference>
<evidence type="ECO:0000256" key="6">
    <source>
        <dbReference type="ARBA" id="ARBA00022679"/>
    </source>
</evidence>
<keyword evidence="7" id="KW-0663">Pyridoxal phosphate</keyword>
<evidence type="ECO:0000256" key="1">
    <source>
        <dbReference type="ARBA" id="ARBA00001933"/>
    </source>
</evidence>
<accession>A0A1I3M7A9</accession>
<dbReference type="Gene3D" id="3.40.640.10">
    <property type="entry name" value="Type I PLP-dependent aspartate aminotransferase-like (Major domain)"/>
    <property type="match status" value="1"/>
</dbReference>
<name>A0A1I3M7A9_9SPIR</name>
<dbReference type="InterPro" id="IPR015422">
    <property type="entry name" value="PyrdxlP-dep_Trfase_small"/>
</dbReference>
<dbReference type="GO" id="GO:0031071">
    <property type="term" value="F:cysteine desulfurase activity"/>
    <property type="evidence" value="ECO:0007669"/>
    <property type="project" value="UniProtKB-EC"/>
</dbReference>
<evidence type="ECO:0000256" key="4">
    <source>
        <dbReference type="ARBA" id="ARBA00012239"/>
    </source>
</evidence>
<dbReference type="GO" id="GO:0006534">
    <property type="term" value="P:cysteine metabolic process"/>
    <property type="evidence" value="ECO:0007669"/>
    <property type="project" value="InterPro"/>
</dbReference>
<dbReference type="EC" id="2.8.1.7" evidence="4"/>
<dbReference type="InterPro" id="IPR015424">
    <property type="entry name" value="PyrdxlP-dep_Trfase"/>
</dbReference>
<dbReference type="Pfam" id="PF00266">
    <property type="entry name" value="Aminotran_5"/>
    <property type="match status" value="1"/>
</dbReference>
<organism evidence="10 11">
    <name type="scientific">Treponema bryantii</name>
    <dbReference type="NCBI Taxonomy" id="163"/>
    <lineage>
        <taxon>Bacteria</taxon>
        <taxon>Pseudomonadati</taxon>
        <taxon>Spirochaetota</taxon>
        <taxon>Spirochaetia</taxon>
        <taxon>Spirochaetales</taxon>
        <taxon>Treponemataceae</taxon>
        <taxon>Treponema</taxon>
    </lineage>
</organism>
<proteinExistence type="inferred from homology"/>
<evidence type="ECO:0000256" key="2">
    <source>
        <dbReference type="ARBA" id="ARBA00002824"/>
    </source>
</evidence>
<feature type="domain" description="Aminotransferase class V" evidence="9">
    <location>
        <begin position="27"/>
        <end position="399"/>
    </location>
</feature>
<evidence type="ECO:0000256" key="8">
    <source>
        <dbReference type="ARBA" id="ARBA00050776"/>
    </source>
</evidence>
<dbReference type="InterPro" id="IPR000192">
    <property type="entry name" value="Aminotrans_V_dom"/>
</dbReference>
<gene>
    <name evidence="10" type="ORF">SAMN04487775_10898</name>
</gene>
<dbReference type="InterPro" id="IPR016454">
    <property type="entry name" value="Cysteine_dSase"/>
</dbReference>
<evidence type="ECO:0000259" key="9">
    <source>
        <dbReference type="Pfam" id="PF00266"/>
    </source>
</evidence>
<dbReference type="PIRSF" id="PIRSF005572">
    <property type="entry name" value="NifS"/>
    <property type="match status" value="1"/>
</dbReference>
<dbReference type="PANTHER" id="PTHR43586">
    <property type="entry name" value="CYSTEINE DESULFURASE"/>
    <property type="match status" value="1"/>
</dbReference>
<dbReference type="OrthoDB" id="9804366at2"/>
<dbReference type="SUPFAM" id="SSF53383">
    <property type="entry name" value="PLP-dependent transferases"/>
    <property type="match status" value="1"/>
</dbReference>
<dbReference type="AlphaFoldDB" id="A0A1I3M7A9"/>
<dbReference type="InterPro" id="IPR015421">
    <property type="entry name" value="PyrdxlP-dep_Trfase_major"/>
</dbReference>
<evidence type="ECO:0000256" key="7">
    <source>
        <dbReference type="ARBA" id="ARBA00022898"/>
    </source>
</evidence>
<dbReference type="Proteomes" id="UP000182737">
    <property type="component" value="Unassembled WGS sequence"/>
</dbReference>
<dbReference type="GO" id="GO:0016829">
    <property type="term" value="F:lyase activity"/>
    <property type="evidence" value="ECO:0007669"/>
    <property type="project" value="UniProtKB-KW"/>
</dbReference>
<comment type="cofactor">
    <cofactor evidence="1">
        <name>pyridoxal 5'-phosphate</name>
        <dbReference type="ChEBI" id="CHEBI:597326"/>
    </cofactor>
</comment>
<comment type="similarity">
    <text evidence="3">Belongs to the class-V pyridoxal-phosphate-dependent aminotransferase family. Csd subfamily.</text>
</comment>
<dbReference type="CDD" id="cd06453">
    <property type="entry name" value="SufS_like"/>
    <property type="match status" value="1"/>
</dbReference>
<dbReference type="EMBL" id="FORI01000008">
    <property type="protein sequence ID" value="SFI92924.1"/>
    <property type="molecule type" value="Genomic_DNA"/>
</dbReference>
<protein>
    <recommendedName>
        <fullName evidence="5">Probable cysteine desulfurase</fullName>
        <ecNumber evidence="4">2.8.1.7</ecNumber>
    </recommendedName>
</protein>
<dbReference type="Gene3D" id="3.90.1150.10">
    <property type="entry name" value="Aspartate Aminotransferase, domain 1"/>
    <property type="match status" value="1"/>
</dbReference>
<keyword evidence="10" id="KW-0456">Lyase</keyword>
<evidence type="ECO:0000313" key="10">
    <source>
        <dbReference type="EMBL" id="SFI92924.1"/>
    </source>
</evidence>
<reference evidence="11" key="1">
    <citation type="submission" date="2016-10" db="EMBL/GenBank/DDBJ databases">
        <authorList>
            <person name="Varghese N."/>
            <person name="Submissions S."/>
        </authorList>
    </citation>
    <scope>NUCLEOTIDE SEQUENCE [LARGE SCALE GENOMIC DNA]</scope>
    <source>
        <strain evidence="11">XBD1002</strain>
    </source>
</reference>
<evidence type="ECO:0000256" key="3">
    <source>
        <dbReference type="ARBA" id="ARBA00010447"/>
    </source>
</evidence>
<sequence length="414" mass="45666">MENKYRKDFPFFKAIDENEAGENKGLIYFDTAATAQRPFIVLNAMTHFYATENANPLRGLYSLSERATMAYENARDTVAKFINAREAAEIVFTRNASESLNLVAYSWGLNNLKEGDEICVSIMEHHSNIVPWQMVCKKTGAKLVFLECDKETGIISDEEIASKIGPRTKIVSIVHVSNVLGVTNPVKKLGEAAHAVGAIFIVDGAQSAPHMKVDVQEINADFFAMSGHKLCGPMGIGALYGKRALLEEMDPFLRGGEMIEYVTREKATWAEVPHKFEAGTVSAGDAVGMAAAIRYIQSIGLENIEKHDAELACRIIEGMKNIPHINIIGPKDGNKRCGIVTFTVDGVHPHDVATLLSEEHIAIRAGHHCAQPLGQYLGQTATARASLYFYNTEEEVDCFLEKIAKLREWSGFKD</sequence>
<keyword evidence="11" id="KW-1185">Reference proteome</keyword>
<evidence type="ECO:0000313" key="11">
    <source>
        <dbReference type="Proteomes" id="UP000182737"/>
    </source>
</evidence>
<evidence type="ECO:0000256" key="5">
    <source>
        <dbReference type="ARBA" id="ARBA00021850"/>
    </source>
</evidence>
<dbReference type="PANTHER" id="PTHR43586:SF8">
    <property type="entry name" value="CYSTEINE DESULFURASE 1, CHLOROPLASTIC"/>
    <property type="match status" value="1"/>
</dbReference>
<comment type="catalytic activity">
    <reaction evidence="8">
        <text>(sulfur carrier)-H + L-cysteine = (sulfur carrier)-SH + L-alanine</text>
        <dbReference type="Rhea" id="RHEA:43892"/>
        <dbReference type="Rhea" id="RHEA-COMP:14737"/>
        <dbReference type="Rhea" id="RHEA-COMP:14739"/>
        <dbReference type="ChEBI" id="CHEBI:29917"/>
        <dbReference type="ChEBI" id="CHEBI:35235"/>
        <dbReference type="ChEBI" id="CHEBI:57972"/>
        <dbReference type="ChEBI" id="CHEBI:64428"/>
        <dbReference type="EC" id="2.8.1.7"/>
    </reaction>
</comment>